<dbReference type="SUPFAM" id="SSF82784">
    <property type="entry name" value="OsmC-like"/>
    <property type="match status" value="1"/>
</dbReference>
<dbReference type="PANTHER" id="PTHR35368:SF1">
    <property type="entry name" value="HYDROPEROXIDE REDUCTASE"/>
    <property type="match status" value="1"/>
</dbReference>
<gene>
    <name evidence="1" type="ORF">GCM10022222_85500</name>
</gene>
<reference evidence="2" key="1">
    <citation type="journal article" date="2019" name="Int. J. Syst. Evol. Microbiol.">
        <title>The Global Catalogue of Microorganisms (GCM) 10K type strain sequencing project: providing services to taxonomists for standard genome sequencing and annotation.</title>
        <authorList>
            <consortium name="The Broad Institute Genomics Platform"/>
            <consortium name="The Broad Institute Genome Sequencing Center for Infectious Disease"/>
            <person name="Wu L."/>
            <person name="Ma J."/>
        </authorList>
    </citation>
    <scope>NUCLEOTIDE SEQUENCE [LARGE SCALE GENOMIC DNA]</scope>
    <source>
        <strain evidence="2">JCM 16898</strain>
    </source>
</reference>
<evidence type="ECO:0000313" key="1">
    <source>
        <dbReference type="EMBL" id="GAA3587760.1"/>
    </source>
</evidence>
<keyword evidence="2" id="KW-1185">Reference proteome</keyword>
<comment type="caution">
    <text evidence="1">The sequence shown here is derived from an EMBL/GenBank/DDBJ whole genome shotgun (WGS) entry which is preliminary data.</text>
</comment>
<dbReference type="Gene3D" id="3.30.300.20">
    <property type="match status" value="1"/>
</dbReference>
<dbReference type="Proteomes" id="UP001500689">
    <property type="component" value="Unassembled WGS sequence"/>
</dbReference>
<dbReference type="RefSeq" id="WP_344869378.1">
    <property type="nucleotide sequence ID" value="NZ_BAAAZN010000036.1"/>
</dbReference>
<dbReference type="InterPro" id="IPR015946">
    <property type="entry name" value="KH_dom-like_a/b"/>
</dbReference>
<organism evidence="1 2">
    <name type="scientific">Amycolatopsis ultiminotia</name>
    <dbReference type="NCBI Taxonomy" id="543629"/>
    <lineage>
        <taxon>Bacteria</taxon>
        <taxon>Bacillati</taxon>
        <taxon>Actinomycetota</taxon>
        <taxon>Actinomycetes</taxon>
        <taxon>Pseudonocardiales</taxon>
        <taxon>Pseudonocardiaceae</taxon>
        <taxon>Amycolatopsis</taxon>
    </lineage>
</organism>
<dbReference type="PANTHER" id="PTHR35368">
    <property type="entry name" value="HYDROPEROXIDE REDUCTASE"/>
    <property type="match status" value="1"/>
</dbReference>
<dbReference type="InterPro" id="IPR052924">
    <property type="entry name" value="OsmC/Ohr_hydroprdx_reductase"/>
</dbReference>
<dbReference type="InterPro" id="IPR036102">
    <property type="entry name" value="OsmC/Ohrsf"/>
</dbReference>
<name>A0ABP6YQU9_9PSEU</name>
<evidence type="ECO:0000313" key="2">
    <source>
        <dbReference type="Proteomes" id="UP001500689"/>
    </source>
</evidence>
<protein>
    <submittedName>
        <fullName evidence="1">OsmC family protein</fullName>
    </submittedName>
</protein>
<dbReference type="EMBL" id="BAAAZN010000036">
    <property type="protein sequence ID" value="GAA3587760.1"/>
    <property type="molecule type" value="Genomic_DNA"/>
</dbReference>
<proteinExistence type="predicted"/>
<accession>A0ABP6YQU9</accession>
<dbReference type="Pfam" id="PF02566">
    <property type="entry name" value="OsmC"/>
    <property type="match status" value="1"/>
</dbReference>
<sequence length="176" mass="18673">MTTTSDLRTVLDATAEAVARDPNAAAVTFAADSDLVGVTEVDVHIGRHVVKIDEPEALGGTNLAPNPVEFSLAALGSCQAITYRFWSEKLGIRIDRLHVDVTGDLDVHGVFGLKDDVRAGFGDVDVRVRVSGPEPAERYEQLRAAVNGHCPVLDIFTSPVAVTTSMTSETAGTTRA</sequence>
<dbReference type="InterPro" id="IPR003718">
    <property type="entry name" value="OsmC/Ohr_fam"/>
</dbReference>